<evidence type="ECO:0000256" key="2">
    <source>
        <dbReference type="ARBA" id="ARBA00022723"/>
    </source>
</evidence>
<name>A0AAV2ZD84_9STRA</name>
<dbReference type="AlphaFoldDB" id="A0AAV2ZD84"/>
<dbReference type="PANTHER" id="PTHR34615:SF1">
    <property type="entry name" value="PX DOMAIN-CONTAINING PROTEIN"/>
    <property type="match status" value="1"/>
</dbReference>
<comment type="caution">
    <text evidence="4">The sequence shown here is derived from an EMBL/GenBank/DDBJ whole genome shotgun (WGS) entry which is preliminary data.</text>
</comment>
<organism evidence="4 5">
    <name type="scientific">Lagenidium giganteum</name>
    <dbReference type="NCBI Taxonomy" id="4803"/>
    <lineage>
        <taxon>Eukaryota</taxon>
        <taxon>Sar</taxon>
        <taxon>Stramenopiles</taxon>
        <taxon>Oomycota</taxon>
        <taxon>Peronosporomycetes</taxon>
        <taxon>Pythiales</taxon>
        <taxon>Pythiaceae</taxon>
    </lineage>
</organism>
<accession>A0AAV2ZD84</accession>
<dbReference type="PANTHER" id="PTHR34615">
    <property type="entry name" value="PX DOMAIN-CONTAINING PROTEIN"/>
    <property type="match status" value="1"/>
</dbReference>
<reference evidence="4" key="2">
    <citation type="journal article" date="2023" name="Microbiol Resour">
        <title>Decontamination and Annotation of the Draft Genome Sequence of the Oomycete Lagenidium giganteum ARSEF 373.</title>
        <authorList>
            <person name="Morgan W.R."/>
            <person name="Tartar A."/>
        </authorList>
    </citation>
    <scope>NUCLEOTIDE SEQUENCE</scope>
    <source>
        <strain evidence="4">ARSEF 373</strain>
    </source>
</reference>
<dbReference type="Proteomes" id="UP001146120">
    <property type="component" value="Unassembled WGS sequence"/>
</dbReference>
<evidence type="ECO:0000259" key="3">
    <source>
        <dbReference type="Pfam" id="PF13359"/>
    </source>
</evidence>
<dbReference type="GO" id="GO:0046872">
    <property type="term" value="F:metal ion binding"/>
    <property type="evidence" value="ECO:0007669"/>
    <property type="project" value="UniProtKB-KW"/>
</dbReference>
<protein>
    <recommendedName>
        <fullName evidence="3">DDE Tnp4 domain-containing protein</fullName>
    </recommendedName>
</protein>
<comment type="cofactor">
    <cofactor evidence="1">
        <name>a divalent metal cation</name>
        <dbReference type="ChEBI" id="CHEBI:60240"/>
    </cofactor>
</comment>
<dbReference type="InterPro" id="IPR027806">
    <property type="entry name" value="HARBI1_dom"/>
</dbReference>
<proteinExistence type="predicted"/>
<feature type="domain" description="DDE Tnp4" evidence="3">
    <location>
        <begin position="84"/>
        <end position="148"/>
    </location>
</feature>
<evidence type="ECO:0000313" key="4">
    <source>
        <dbReference type="EMBL" id="DBA03527.1"/>
    </source>
</evidence>
<keyword evidence="5" id="KW-1185">Reference proteome</keyword>
<evidence type="ECO:0000256" key="1">
    <source>
        <dbReference type="ARBA" id="ARBA00001968"/>
    </source>
</evidence>
<sequence length="169" mass="19177">MLPDTLITPTGDRSTTVEALAIVLNRLVYPTRYTSQIHLFGRSAPALCRIFLCAIDHIYERWHLILYCHLPLLAARMVSQHLIDPFKGNNLSEQQQQFNAAMSSVRESVKWTFGKMKALWACIDFSKKHKVMLSPAGKIVQVAMLMTNSHCCYYRGNQVSAYFGVDPPT</sequence>
<keyword evidence="2" id="KW-0479">Metal-binding</keyword>
<evidence type="ECO:0000313" key="5">
    <source>
        <dbReference type="Proteomes" id="UP001146120"/>
    </source>
</evidence>
<reference evidence="4" key="1">
    <citation type="submission" date="2022-11" db="EMBL/GenBank/DDBJ databases">
        <authorList>
            <person name="Morgan W.R."/>
            <person name="Tartar A."/>
        </authorList>
    </citation>
    <scope>NUCLEOTIDE SEQUENCE</scope>
    <source>
        <strain evidence="4">ARSEF 373</strain>
    </source>
</reference>
<dbReference type="Pfam" id="PF13359">
    <property type="entry name" value="DDE_Tnp_4"/>
    <property type="match status" value="1"/>
</dbReference>
<dbReference type="EMBL" id="DAKRPA010000018">
    <property type="protein sequence ID" value="DBA03527.1"/>
    <property type="molecule type" value="Genomic_DNA"/>
</dbReference>
<gene>
    <name evidence="4" type="ORF">N0F65_011428</name>
</gene>